<dbReference type="InterPro" id="IPR043129">
    <property type="entry name" value="ATPase_NBD"/>
</dbReference>
<dbReference type="Gene3D" id="3.30.420.40">
    <property type="match status" value="1"/>
</dbReference>
<dbReference type="Pfam" id="PF02541">
    <property type="entry name" value="Ppx-GppA"/>
    <property type="match status" value="1"/>
</dbReference>
<proteinExistence type="predicted"/>
<name>A0A818ZK60_9BILA</name>
<accession>A0A818ZK60</accession>
<dbReference type="InterPro" id="IPR050273">
    <property type="entry name" value="GppA/Ppx_hydrolase"/>
</dbReference>
<dbReference type="Proteomes" id="UP000663887">
    <property type="component" value="Unassembled WGS sequence"/>
</dbReference>
<evidence type="ECO:0000313" key="3">
    <source>
        <dbReference type="EMBL" id="CAF3764709.1"/>
    </source>
</evidence>
<dbReference type="Gene3D" id="3.30.420.150">
    <property type="entry name" value="Exopolyphosphatase. Domain 2"/>
    <property type="match status" value="1"/>
</dbReference>
<dbReference type="InterPro" id="IPR003695">
    <property type="entry name" value="Ppx_GppA_N"/>
</dbReference>
<dbReference type="SUPFAM" id="SSF53067">
    <property type="entry name" value="Actin-like ATPase domain"/>
    <property type="match status" value="2"/>
</dbReference>
<dbReference type="Gene3D" id="1.10.3210.10">
    <property type="entry name" value="Hypothetical protein af1432"/>
    <property type="match status" value="1"/>
</dbReference>
<evidence type="ECO:0000313" key="2">
    <source>
        <dbReference type="EMBL" id="CAF2063287.1"/>
    </source>
</evidence>
<dbReference type="EMBL" id="CAJOBF010000171">
    <property type="protein sequence ID" value="CAF3764709.1"/>
    <property type="molecule type" value="Genomic_DNA"/>
</dbReference>
<dbReference type="PANTHER" id="PTHR30005:SF0">
    <property type="entry name" value="RETROGRADE REGULATION PROTEIN 2"/>
    <property type="match status" value="1"/>
</dbReference>
<reference evidence="3" key="1">
    <citation type="submission" date="2021-02" db="EMBL/GenBank/DDBJ databases">
        <authorList>
            <person name="Nowell W R."/>
        </authorList>
    </citation>
    <scope>NUCLEOTIDE SEQUENCE</scope>
</reference>
<feature type="domain" description="Ppx/GppA phosphatase N-terminal" evidence="1">
    <location>
        <begin position="45"/>
        <end position="280"/>
    </location>
</feature>
<evidence type="ECO:0000313" key="4">
    <source>
        <dbReference type="Proteomes" id="UP000663842"/>
    </source>
</evidence>
<comment type="caution">
    <text evidence="3">The sequence shown here is derived from an EMBL/GenBank/DDBJ whole genome shotgun (WGS) entry which is preliminary data.</text>
</comment>
<gene>
    <name evidence="3" type="ORF">UXM345_LOCUS2772</name>
    <name evidence="2" type="ORF">XDN619_LOCUS10984</name>
</gene>
<organism evidence="3 4">
    <name type="scientific">Rotaria magnacalcarata</name>
    <dbReference type="NCBI Taxonomy" id="392030"/>
    <lineage>
        <taxon>Eukaryota</taxon>
        <taxon>Metazoa</taxon>
        <taxon>Spiralia</taxon>
        <taxon>Gnathifera</taxon>
        <taxon>Rotifera</taxon>
        <taxon>Eurotatoria</taxon>
        <taxon>Bdelloidea</taxon>
        <taxon>Philodinida</taxon>
        <taxon>Philodinidae</taxon>
        <taxon>Rotaria</taxon>
    </lineage>
</organism>
<dbReference type="AlphaFoldDB" id="A0A818ZK60"/>
<dbReference type="EMBL" id="CAJNRG010004098">
    <property type="protein sequence ID" value="CAF2063287.1"/>
    <property type="molecule type" value="Genomic_DNA"/>
</dbReference>
<protein>
    <recommendedName>
        <fullName evidence="1">Ppx/GppA phosphatase N-terminal domain-containing protein</fullName>
    </recommendedName>
</protein>
<dbReference type="Proteomes" id="UP000663842">
    <property type="component" value="Unassembled WGS sequence"/>
</dbReference>
<evidence type="ECO:0000259" key="1">
    <source>
        <dbReference type="Pfam" id="PF02541"/>
    </source>
</evidence>
<sequence>MRLGIIDIGYNAIRAVVYEDNVIGAPEIFNHKFKNDILSLLMHEELDIKHQAYLSINYILHIFKKLQVSTIRCVATAVLRGQPRADVFIEFIKQKYNFTIEILSGEQEAYLTAVGLMSGVYDVDGIAADLGGGSLELIEIDNRVIGKLSSLALGTKIITNRKLQNLEDITKIIKEEYGDYQYKNLYLIGGALRFICRFFVEFNKYPLKNLHNLSIPREDLSSYLKSMKDLPSHRVKLYNKALNQNAILVAQAMLEVFRPDNIIVSIFGLKEGVRYEMLPEAEKNQDIALQKVVYCCKYKLEETNFDKYYEIILPLLEESKDLYQILKLVIILQSLNKYFDQTLPPRAMNEYILNSEIPFTHRQRVMIVVALSYFSHFKPDVDLIKFAKKFLCAEDFKNSQIIGHFIRIAKDIDGFYFVQPSFSITNKNHYLEIVSKDILPRPIFEKVCDRLKSIAFIRKISSNK</sequence>
<dbReference type="PANTHER" id="PTHR30005">
    <property type="entry name" value="EXOPOLYPHOSPHATASE"/>
    <property type="match status" value="1"/>
</dbReference>